<evidence type="ECO:0000313" key="3">
    <source>
        <dbReference type="Proteomes" id="UP000807785"/>
    </source>
</evidence>
<sequence>MKHDTMTSRSFLQRGVTLIELMIALAIGLLIVLVITSAYMSGIGAQRAQTDLTRLEESARFGFDLVSRSVRRAGFRDTLSTYSDLYAGPIAQEICGADPAVGPSIRATNDLSTVDLGGGVVANIHNKSDSLTVRYYGQDNPDNTGPDGVVLDCLGNAVRRGTLVQDTIYVAADPANNNEPSLFCSTDNPAVVNPADRNLALIPGVESLQLLYAEDTDGDTVTNRYAPANKVSVWDDVRGVLVSLIVRTTQATGSDRLAKTFKHFGDDYDAAANADAEGGTYSGAADGRVRLQFANFMSLRNFPVCK</sequence>
<feature type="transmembrane region" description="Helical" evidence="1">
    <location>
        <begin position="21"/>
        <end position="40"/>
    </location>
</feature>
<dbReference type="Pfam" id="PF16074">
    <property type="entry name" value="PilW"/>
    <property type="match status" value="1"/>
</dbReference>
<dbReference type="AlphaFoldDB" id="A0A9D7EB40"/>
<accession>A0A9D7EB40</accession>
<protein>
    <submittedName>
        <fullName evidence="2">PilW family protein</fullName>
    </submittedName>
</protein>
<keyword evidence="1" id="KW-0812">Transmembrane</keyword>
<comment type="caution">
    <text evidence="2">The sequence shown here is derived from an EMBL/GenBank/DDBJ whole genome shotgun (WGS) entry which is preliminary data.</text>
</comment>
<reference evidence="2" key="1">
    <citation type="submission" date="2020-10" db="EMBL/GenBank/DDBJ databases">
        <title>Connecting structure to function with the recovery of over 1000 high-quality activated sludge metagenome-assembled genomes encoding full-length rRNA genes using long-read sequencing.</title>
        <authorList>
            <person name="Singleton C.M."/>
            <person name="Petriglieri F."/>
            <person name="Kristensen J.M."/>
            <person name="Kirkegaard R.H."/>
            <person name="Michaelsen T.Y."/>
            <person name="Andersen M.H."/>
            <person name="Karst S.M."/>
            <person name="Dueholm M.S."/>
            <person name="Nielsen P.H."/>
            <person name="Albertsen M."/>
        </authorList>
    </citation>
    <scope>NUCLEOTIDE SEQUENCE</scope>
    <source>
        <strain evidence="2">Bjer_18-Q3-R1-45_BAT3C.347</strain>
    </source>
</reference>
<evidence type="ECO:0000256" key="1">
    <source>
        <dbReference type="SAM" id="Phobius"/>
    </source>
</evidence>
<dbReference type="Pfam" id="PF07963">
    <property type="entry name" value="N_methyl"/>
    <property type="match status" value="1"/>
</dbReference>
<dbReference type="InterPro" id="IPR012902">
    <property type="entry name" value="N_methyl_site"/>
</dbReference>
<organism evidence="2 3">
    <name type="scientific">Candidatus Methylophosphatis roskildensis</name>
    <dbReference type="NCBI Taxonomy" id="2899263"/>
    <lineage>
        <taxon>Bacteria</taxon>
        <taxon>Pseudomonadati</taxon>
        <taxon>Pseudomonadota</taxon>
        <taxon>Betaproteobacteria</taxon>
        <taxon>Nitrosomonadales</taxon>
        <taxon>Sterolibacteriaceae</taxon>
        <taxon>Candidatus Methylophosphatis</taxon>
    </lineage>
</organism>
<evidence type="ECO:0000313" key="2">
    <source>
        <dbReference type="EMBL" id="MBK6974372.1"/>
    </source>
</evidence>
<keyword evidence="1" id="KW-1133">Transmembrane helix</keyword>
<dbReference type="InterPro" id="IPR032092">
    <property type="entry name" value="PilW"/>
</dbReference>
<dbReference type="PROSITE" id="PS00409">
    <property type="entry name" value="PROKAR_NTER_METHYL"/>
    <property type="match status" value="1"/>
</dbReference>
<dbReference type="Proteomes" id="UP000807785">
    <property type="component" value="Unassembled WGS sequence"/>
</dbReference>
<name>A0A9D7EB40_9PROT</name>
<gene>
    <name evidence="2" type="ORF">IPH26_15970</name>
</gene>
<keyword evidence="1" id="KW-0472">Membrane</keyword>
<dbReference type="EMBL" id="JADJEV010000004">
    <property type="protein sequence ID" value="MBK6974372.1"/>
    <property type="molecule type" value="Genomic_DNA"/>
</dbReference>
<proteinExistence type="predicted"/>
<dbReference type="NCBIfam" id="TIGR02532">
    <property type="entry name" value="IV_pilin_GFxxxE"/>
    <property type="match status" value="1"/>
</dbReference>
<dbReference type="GO" id="GO:0043683">
    <property type="term" value="P:type IV pilus assembly"/>
    <property type="evidence" value="ECO:0007669"/>
    <property type="project" value="InterPro"/>
</dbReference>